<sequence length="92" mass="10882">MSIKAFDQPIELRQPKAGLIVHSDRGGQYFGHHFRKRLDKWQCKQSMAEADNPYQNAHAESFWVGPHRRSIKSRVVRRWLFYEPTRCSRGVV</sequence>
<evidence type="ECO:0000313" key="1">
    <source>
        <dbReference type="EMBL" id="QIP13711.1"/>
    </source>
</evidence>
<gene>
    <name evidence="1" type="ORF">G8759_14325</name>
</gene>
<keyword evidence="2" id="KW-1185">Reference proteome</keyword>
<dbReference type="Gene3D" id="3.30.420.10">
    <property type="entry name" value="Ribonuclease H-like superfamily/Ribonuclease H"/>
    <property type="match status" value="1"/>
</dbReference>
<dbReference type="SUPFAM" id="SSF53098">
    <property type="entry name" value="Ribonuclease H-like"/>
    <property type="match status" value="1"/>
</dbReference>
<reference evidence="1 2" key="1">
    <citation type="submission" date="2020-03" db="EMBL/GenBank/DDBJ databases">
        <authorList>
            <person name="Kim M.K."/>
        </authorList>
    </citation>
    <scope>NUCLEOTIDE SEQUENCE [LARGE SCALE GENOMIC DNA]</scope>
    <source>
        <strain evidence="1 2">BT328</strain>
    </source>
</reference>
<protein>
    <submittedName>
        <fullName evidence="1">DDE-type integrase/transposase/recombinase</fullName>
    </submittedName>
</protein>
<dbReference type="PANTHER" id="PTHR46889:SF7">
    <property type="entry name" value="TRANSPOSASE FOR INSERTION SEQUENCE ELEMENT IS904"/>
    <property type="match status" value="1"/>
</dbReference>
<organism evidence="1 2">
    <name type="scientific">Spirosoma aureum</name>
    <dbReference type="NCBI Taxonomy" id="2692134"/>
    <lineage>
        <taxon>Bacteria</taxon>
        <taxon>Pseudomonadati</taxon>
        <taxon>Bacteroidota</taxon>
        <taxon>Cytophagia</taxon>
        <taxon>Cytophagales</taxon>
        <taxon>Cytophagaceae</taxon>
        <taxon>Spirosoma</taxon>
    </lineage>
</organism>
<accession>A0A6G9AMK9</accession>
<name>A0A6G9AMK9_9BACT</name>
<dbReference type="InterPro" id="IPR012337">
    <property type="entry name" value="RNaseH-like_sf"/>
</dbReference>
<dbReference type="InterPro" id="IPR036397">
    <property type="entry name" value="RNaseH_sf"/>
</dbReference>
<dbReference type="InterPro" id="IPR050900">
    <property type="entry name" value="Transposase_IS3/IS150/IS904"/>
</dbReference>
<dbReference type="PANTHER" id="PTHR46889">
    <property type="entry name" value="TRANSPOSASE INSF FOR INSERTION SEQUENCE IS3B-RELATED"/>
    <property type="match status" value="1"/>
</dbReference>
<dbReference type="AlphaFoldDB" id="A0A6G9AMK9"/>
<dbReference type="EMBL" id="CP050063">
    <property type="protein sequence ID" value="QIP13711.1"/>
    <property type="molecule type" value="Genomic_DNA"/>
</dbReference>
<evidence type="ECO:0000313" key="2">
    <source>
        <dbReference type="Proteomes" id="UP000501802"/>
    </source>
</evidence>
<dbReference type="Proteomes" id="UP000501802">
    <property type="component" value="Chromosome"/>
</dbReference>
<dbReference type="GO" id="GO:0003676">
    <property type="term" value="F:nucleic acid binding"/>
    <property type="evidence" value="ECO:0007669"/>
    <property type="project" value="InterPro"/>
</dbReference>
<dbReference type="KEGG" id="spib:G8759_14325"/>
<proteinExistence type="predicted"/>